<feature type="domain" description="KANL3/Tex30 alpha/beta hydrolase-like" evidence="1">
    <location>
        <begin position="7"/>
        <end position="173"/>
    </location>
</feature>
<evidence type="ECO:0000313" key="2">
    <source>
        <dbReference type="EMBL" id="SUZ63997.1"/>
    </source>
</evidence>
<dbReference type="Pfam" id="PF20408">
    <property type="entry name" value="Abhydrolase_11"/>
    <property type="match status" value="1"/>
</dbReference>
<evidence type="ECO:0000259" key="1">
    <source>
        <dbReference type="Pfam" id="PF20408"/>
    </source>
</evidence>
<sequence length="190" mass="20245">VPSIAGVVLLPGAGGTKEHPTLCALEESLAPLPVIRHEFSYRREGKRTPPRAPRLVSELVEDCRTISAELDCDPGSLVFGGRSMGGRVCSMAVAEGMSAAGLILLSYPLHPPNHPDKLRVNHFASISVPCLFVSGDNDPFGSPNEFGQHLGRIDGDVSAKFLKGGRHDPSNRDQTADIINTVGDWLNGLS</sequence>
<dbReference type="InterPro" id="IPR029058">
    <property type="entry name" value="AB_hydrolase_fold"/>
</dbReference>
<protein>
    <recommendedName>
        <fullName evidence="1">KANL3/Tex30 alpha/beta hydrolase-like domain-containing protein</fullName>
    </recommendedName>
</protein>
<dbReference type="SUPFAM" id="SSF53474">
    <property type="entry name" value="alpha/beta-Hydrolases"/>
    <property type="match status" value="1"/>
</dbReference>
<dbReference type="InterPro" id="IPR046879">
    <property type="entry name" value="KANL3/Tex30_Abhydrolase"/>
</dbReference>
<dbReference type="Gene3D" id="3.40.50.1820">
    <property type="entry name" value="alpha/beta hydrolase"/>
    <property type="match status" value="1"/>
</dbReference>
<name>A0A381PCI5_9ZZZZ</name>
<organism evidence="2">
    <name type="scientific">marine metagenome</name>
    <dbReference type="NCBI Taxonomy" id="408172"/>
    <lineage>
        <taxon>unclassified sequences</taxon>
        <taxon>metagenomes</taxon>
        <taxon>ecological metagenomes</taxon>
    </lineage>
</organism>
<dbReference type="EMBL" id="UINC01000928">
    <property type="protein sequence ID" value="SUZ63997.1"/>
    <property type="molecule type" value="Genomic_DNA"/>
</dbReference>
<dbReference type="PANTHER" id="PTHR13136:SF11">
    <property type="entry name" value="TESTIS-EXPRESSED PROTEIN 30"/>
    <property type="match status" value="1"/>
</dbReference>
<feature type="non-terminal residue" evidence="2">
    <location>
        <position position="1"/>
    </location>
</feature>
<gene>
    <name evidence="2" type="ORF">METZ01_LOCUS16851</name>
</gene>
<proteinExistence type="predicted"/>
<dbReference type="PANTHER" id="PTHR13136">
    <property type="entry name" value="TESTIS DEVELOPMENT PROTEIN PRTD"/>
    <property type="match status" value="1"/>
</dbReference>
<dbReference type="AlphaFoldDB" id="A0A381PCI5"/>
<dbReference type="InterPro" id="IPR026555">
    <property type="entry name" value="NSL3/Tex30"/>
</dbReference>
<accession>A0A381PCI5</accession>
<reference evidence="2" key="1">
    <citation type="submission" date="2018-05" db="EMBL/GenBank/DDBJ databases">
        <authorList>
            <person name="Lanie J.A."/>
            <person name="Ng W.-L."/>
            <person name="Kazmierczak K.M."/>
            <person name="Andrzejewski T.M."/>
            <person name="Davidsen T.M."/>
            <person name="Wayne K.J."/>
            <person name="Tettelin H."/>
            <person name="Glass J.I."/>
            <person name="Rusch D."/>
            <person name="Podicherti R."/>
            <person name="Tsui H.-C.T."/>
            <person name="Winkler M.E."/>
        </authorList>
    </citation>
    <scope>NUCLEOTIDE SEQUENCE</scope>
</reference>